<evidence type="ECO:0000313" key="2">
    <source>
        <dbReference type="Proteomes" id="UP000595205"/>
    </source>
</evidence>
<dbReference type="AlphaFoldDB" id="A0A7R7MXW5"/>
<proteinExistence type="predicted"/>
<name>A0A7R7MXW5_MYCIT</name>
<reference evidence="1 2" key="1">
    <citation type="submission" date="2020-12" db="EMBL/GenBank/DDBJ databases">
        <title>Genome sequence of clinical Mycobacterium intracellulare strains.</title>
        <authorList>
            <person name="Tateishi Y."/>
            <person name="Matsumoto S."/>
            <person name="Fukushima Y."/>
            <person name="Nakajima C."/>
            <person name="Suzuki Y."/>
        </authorList>
    </citation>
    <scope>NUCLEOTIDE SEQUENCE [LARGE SCALE GENOMIC DNA]</scope>
    <source>
        <strain evidence="1 2">M018</strain>
    </source>
</reference>
<dbReference type="Proteomes" id="UP000595205">
    <property type="component" value="Chromosome"/>
</dbReference>
<accession>A0A7R7MXW5</accession>
<organism evidence="1 2">
    <name type="scientific">Mycobacterium intracellulare</name>
    <dbReference type="NCBI Taxonomy" id="1767"/>
    <lineage>
        <taxon>Bacteria</taxon>
        <taxon>Bacillati</taxon>
        <taxon>Actinomycetota</taxon>
        <taxon>Actinomycetes</taxon>
        <taxon>Mycobacteriales</taxon>
        <taxon>Mycobacteriaceae</taxon>
        <taxon>Mycobacterium</taxon>
        <taxon>Mycobacterium avium complex (MAC)</taxon>
    </lineage>
</organism>
<evidence type="ECO:0000313" key="1">
    <source>
        <dbReference type="EMBL" id="BCP02041.1"/>
    </source>
</evidence>
<protein>
    <submittedName>
        <fullName evidence="1">Uncharacterized protein</fullName>
    </submittedName>
</protein>
<dbReference type="EMBL" id="AP024255">
    <property type="protein sequence ID" value="BCP02041.1"/>
    <property type="molecule type" value="Genomic_DNA"/>
</dbReference>
<gene>
    <name evidence="1" type="ORF">MINTM018_48100</name>
</gene>
<sequence>MGVSRLFYHVRRKPTELGNVADLPDGTDLLDVFEAFTENELTPDTLVSKATESYVRLTRTIRIGRAMVLEFESGRFGEEGTIRDITTHEEVAKYKRSNATAVITHGVLLVPKSGTGALVFTERSAGQGGMSGLADHFVDVVNARFGDYLMKRQSVVRSQAWLKAAQLTKVEGTVRKYRTDTASDVVDDVVGDLRHTFMPTRGEKYLPRRVFEALRDRKINRARFLGFPADTELDEVEVTLTDGHQSKTFEVGNEKTPNLNLVLTSSGSAAPSSRKVLDTALDEAAEIFAYYGIEWGEGDAIKSAAAKRK</sequence>